<dbReference type="PANTHER" id="PTHR37691:SF1">
    <property type="entry name" value="BLR3518 PROTEIN"/>
    <property type="match status" value="1"/>
</dbReference>
<dbReference type="InterPro" id="IPR027396">
    <property type="entry name" value="DsrEFH-like"/>
</dbReference>
<evidence type="ECO:0000313" key="2">
    <source>
        <dbReference type="EMBL" id="VFK32192.1"/>
    </source>
</evidence>
<dbReference type="EMBL" id="CAADFM010000153">
    <property type="protein sequence ID" value="VFK16720.1"/>
    <property type="molecule type" value="Genomic_DNA"/>
</dbReference>
<accession>A0A450XSD6</accession>
<dbReference type="PANTHER" id="PTHR37691">
    <property type="entry name" value="BLR3518 PROTEIN"/>
    <property type="match status" value="1"/>
</dbReference>
<name>A0A450XSD6_9GAMM</name>
<proteinExistence type="predicted"/>
<reference evidence="2" key="1">
    <citation type="submission" date="2019-02" db="EMBL/GenBank/DDBJ databases">
        <authorList>
            <person name="Gruber-Vodicka R. H."/>
            <person name="Seah K. B. B."/>
        </authorList>
    </citation>
    <scope>NUCLEOTIDE SEQUENCE</scope>
    <source>
        <strain evidence="1">BECK_S312</strain>
        <strain evidence="2">BECK_S426</strain>
    </source>
</reference>
<protein>
    <submittedName>
        <fullName evidence="2">DsrE/DsrF-like family protein</fullName>
    </submittedName>
</protein>
<gene>
    <name evidence="1" type="ORF">BECKLPF1236A_GA0070988_101533</name>
    <name evidence="2" type="ORF">BECKLPF1236C_GA0070990_101603</name>
</gene>
<dbReference type="EMBL" id="CAADFP010000160">
    <property type="protein sequence ID" value="VFK32192.1"/>
    <property type="molecule type" value="Genomic_DNA"/>
</dbReference>
<evidence type="ECO:0000313" key="1">
    <source>
        <dbReference type="EMBL" id="VFK16720.1"/>
    </source>
</evidence>
<sequence length="132" mass="14462">MLITFYFGGASLCHEILHFVQKSHSELPGGLDSAEPSARFMPEYDSVGASALPAGILIFGAGVNALKYYAPIPISDKVKEAKYAGFRIVACKKAMRTYKLRPSDMLPEVRYVESGVAELVEKQTGGWSYVRP</sequence>
<dbReference type="AlphaFoldDB" id="A0A450XSD6"/>
<dbReference type="Gene3D" id="3.40.1260.10">
    <property type="entry name" value="DsrEFH-like"/>
    <property type="match status" value="1"/>
</dbReference>
<organism evidence="2">
    <name type="scientific">Candidatus Kentrum sp. LPFa</name>
    <dbReference type="NCBI Taxonomy" id="2126335"/>
    <lineage>
        <taxon>Bacteria</taxon>
        <taxon>Pseudomonadati</taxon>
        <taxon>Pseudomonadota</taxon>
        <taxon>Gammaproteobacteria</taxon>
        <taxon>Candidatus Kentrum</taxon>
    </lineage>
</organism>
<dbReference type="SUPFAM" id="SSF75169">
    <property type="entry name" value="DsrEFH-like"/>
    <property type="match status" value="1"/>
</dbReference>